<reference evidence="3 4" key="1">
    <citation type="submission" date="2017-05" db="EMBL/GenBank/DDBJ databases">
        <title>Comparative genomic and metabolic analysis of manganese-oxidizing mechanisms in Celeribater manganoxidans DY25T: its adaption to the environment of polymetallic nodule.</title>
        <authorList>
            <person name="Wang X."/>
        </authorList>
    </citation>
    <scope>NUCLEOTIDE SEQUENCE [LARGE SCALE GENOMIC DNA]</scope>
    <source>
        <strain evidence="3 4">DY25</strain>
    </source>
</reference>
<protein>
    <recommendedName>
        <fullName evidence="2">SH3b domain-containing protein</fullName>
    </recommendedName>
</protein>
<dbReference type="Gene3D" id="2.30.30.40">
    <property type="entry name" value="SH3 Domains"/>
    <property type="match status" value="1"/>
</dbReference>
<dbReference type="RefSeq" id="WP_088661958.1">
    <property type="nucleotide sequence ID" value="NZ_CP021404.1"/>
</dbReference>
<name>A0A291LZ11_9RHOB</name>
<evidence type="ECO:0000313" key="3">
    <source>
        <dbReference type="EMBL" id="ATI41685.1"/>
    </source>
</evidence>
<keyword evidence="1" id="KW-0732">Signal</keyword>
<evidence type="ECO:0000259" key="2">
    <source>
        <dbReference type="PROSITE" id="PS51781"/>
    </source>
</evidence>
<dbReference type="OrthoDB" id="102964at2"/>
<dbReference type="PROSITE" id="PS51781">
    <property type="entry name" value="SH3B"/>
    <property type="match status" value="1"/>
</dbReference>
<feature type="chain" id="PRO_5012561544" description="SH3b domain-containing protein" evidence="1">
    <location>
        <begin position="24"/>
        <end position="220"/>
    </location>
</feature>
<evidence type="ECO:0000313" key="4">
    <source>
        <dbReference type="Proteomes" id="UP000219050"/>
    </source>
</evidence>
<dbReference type="AlphaFoldDB" id="A0A291LZ11"/>
<organism evidence="3 4">
    <name type="scientific">Pacificitalea manganoxidans</name>
    <dbReference type="NCBI Taxonomy" id="1411902"/>
    <lineage>
        <taxon>Bacteria</taxon>
        <taxon>Pseudomonadati</taxon>
        <taxon>Pseudomonadota</taxon>
        <taxon>Alphaproteobacteria</taxon>
        <taxon>Rhodobacterales</taxon>
        <taxon>Paracoccaceae</taxon>
        <taxon>Pacificitalea</taxon>
    </lineage>
</organism>
<dbReference type="KEGG" id="cmag:CBW24_06515"/>
<proteinExistence type="predicted"/>
<evidence type="ECO:0000256" key="1">
    <source>
        <dbReference type="SAM" id="SignalP"/>
    </source>
</evidence>
<dbReference type="Proteomes" id="UP000219050">
    <property type="component" value="Chromosome"/>
</dbReference>
<dbReference type="InterPro" id="IPR009642">
    <property type="entry name" value="DUF1236"/>
</dbReference>
<gene>
    <name evidence="3" type="ORF">CBW24_06515</name>
</gene>
<feature type="domain" description="SH3b" evidence="2">
    <location>
        <begin position="24"/>
        <end position="87"/>
    </location>
</feature>
<dbReference type="Pfam" id="PF08239">
    <property type="entry name" value="SH3_3"/>
    <property type="match status" value="1"/>
</dbReference>
<dbReference type="EMBL" id="CP021404">
    <property type="protein sequence ID" value="ATI41685.1"/>
    <property type="molecule type" value="Genomic_DNA"/>
</dbReference>
<dbReference type="Pfam" id="PF06823">
    <property type="entry name" value="DUF1236"/>
    <property type="match status" value="1"/>
</dbReference>
<accession>A0A291LZ11</accession>
<feature type="signal peptide" evidence="1">
    <location>
        <begin position="1"/>
        <end position="23"/>
    </location>
</feature>
<dbReference type="SMART" id="SM00287">
    <property type="entry name" value="SH3b"/>
    <property type="match status" value="1"/>
</dbReference>
<keyword evidence="4" id="KW-1185">Reference proteome</keyword>
<sequence length="220" mass="22338">MLKRKALVLTTAAAAIAAGPALAAMEATATTDLNVRSGPGPQYDVVGLIDADAAASVDGCLEAANWCKVSYNGTTGWAYGAYLTAPLGGEPVALQSSPQELEVTTITYEEDNSDGTSAAAVGTMGAVVGSLIGGPAAIAAGAVLGAATGVAVDPNEDTVTYVTENPVDPIYLDGEVVVGAGIPQEIELYDVPTAEYSYLNVNGQTVLVEPSERQIVYVVR</sequence>
<dbReference type="InterPro" id="IPR003646">
    <property type="entry name" value="SH3-like_bac-type"/>
</dbReference>